<feature type="region of interest" description="Disordered" evidence="1">
    <location>
        <begin position="112"/>
        <end position="131"/>
    </location>
</feature>
<accession>A0A1L3GRY8</accession>
<protein>
    <recommendedName>
        <fullName evidence="5">DUF805 domain-containing protein</fullName>
    </recommendedName>
</protein>
<dbReference type="Proteomes" id="UP000182517">
    <property type="component" value="Chromosome"/>
</dbReference>
<feature type="transmembrane region" description="Helical" evidence="2">
    <location>
        <begin position="23"/>
        <end position="44"/>
    </location>
</feature>
<name>A0A1L3GRY8_9BACT</name>
<keyword evidence="2" id="KW-0812">Transmembrane</keyword>
<evidence type="ECO:0000256" key="1">
    <source>
        <dbReference type="SAM" id="MobiDB-lite"/>
    </source>
</evidence>
<keyword evidence="2" id="KW-0472">Membrane</keyword>
<feature type="transmembrane region" description="Helical" evidence="2">
    <location>
        <begin position="82"/>
        <end position="104"/>
    </location>
</feature>
<dbReference type="KEGG" id="pef:A7E78_12980"/>
<dbReference type="STRING" id="1842532.A7E78_12980"/>
<dbReference type="InterPro" id="IPR008523">
    <property type="entry name" value="DUF805"/>
</dbReference>
<keyword evidence="2" id="KW-1133">Transmembrane helix</keyword>
<feature type="compositionally biased region" description="Polar residues" evidence="1">
    <location>
        <begin position="122"/>
        <end position="131"/>
    </location>
</feature>
<gene>
    <name evidence="3" type="ORF">A7E78_12980</name>
</gene>
<reference evidence="3 4" key="1">
    <citation type="journal article" date="2017" name="Genome Announc.">
        <title>Complete Genome Sequences of Two Acetylene-Fermenting Pelobacter acetylenicus Strains.</title>
        <authorList>
            <person name="Sutton J.M."/>
            <person name="Baesman S.M."/>
            <person name="Fierst J.L."/>
            <person name="Poret-Peterson A.T."/>
            <person name="Oremland R.S."/>
            <person name="Dunlap D.S."/>
            <person name="Akob D.M."/>
        </authorList>
    </citation>
    <scope>NUCLEOTIDE SEQUENCE [LARGE SCALE GENOMIC DNA]</scope>
    <source>
        <strain evidence="3 4">SFB93</strain>
    </source>
</reference>
<dbReference type="PANTHER" id="PTHR34980:SF2">
    <property type="entry name" value="INNER MEMBRANE PROTEIN YHAH-RELATED"/>
    <property type="match status" value="1"/>
</dbReference>
<evidence type="ECO:0000256" key="2">
    <source>
        <dbReference type="SAM" id="Phobius"/>
    </source>
</evidence>
<dbReference type="RefSeq" id="WP_072284690.1">
    <property type="nucleotide sequence ID" value="NZ_CP015519.1"/>
</dbReference>
<dbReference type="EMBL" id="CP015519">
    <property type="protein sequence ID" value="APG28665.1"/>
    <property type="molecule type" value="Genomic_DNA"/>
</dbReference>
<organism evidence="3 4">
    <name type="scientific">Syntrophotalea acetylenivorans</name>
    <dbReference type="NCBI Taxonomy" id="1842532"/>
    <lineage>
        <taxon>Bacteria</taxon>
        <taxon>Pseudomonadati</taxon>
        <taxon>Thermodesulfobacteriota</taxon>
        <taxon>Desulfuromonadia</taxon>
        <taxon>Desulfuromonadales</taxon>
        <taxon>Syntrophotaleaceae</taxon>
        <taxon>Syntrophotalea</taxon>
    </lineage>
</organism>
<keyword evidence="4" id="KW-1185">Reference proteome</keyword>
<dbReference type="OrthoDB" id="9812349at2"/>
<dbReference type="Pfam" id="PF05656">
    <property type="entry name" value="DUF805"/>
    <property type="match status" value="1"/>
</dbReference>
<sequence>MNWYLDVLKKYFVFQGRARRKEYWMFTLFNMLVYIALMIIEGILGMGGEGGLGLLSTLYTLAVLLPALGVSVRRLHDTGRSGWWLLIGLVPLIGGIVLFIFMVLDSQPASNQYGPNPKEGDTQVSLESATS</sequence>
<feature type="transmembrane region" description="Helical" evidence="2">
    <location>
        <begin position="50"/>
        <end position="70"/>
    </location>
</feature>
<dbReference type="GO" id="GO:0005886">
    <property type="term" value="C:plasma membrane"/>
    <property type="evidence" value="ECO:0007669"/>
    <property type="project" value="TreeGrafter"/>
</dbReference>
<dbReference type="PANTHER" id="PTHR34980">
    <property type="entry name" value="INNER MEMBRANE PROTEIN-RELATED-RELATED"/>
    <property type="match status" value="1"/>
</dbReference>
<evidence type="ECO:0008006" key="5">
    <source>
        <dbReference type="Google" id="ProtNLM"/>
    </source>
</evidence>
<dbReference type="AlphaFoldDB" id="A0A1L3GRY8"/>
<evidence type="ECO:0000313" key="3">
    <source>
        <dbReference type="EMBL" id="APG28665.1"/>
    </source>
</evidence>
<evidence type="ECO:0000313" key="4">
    <source>
        <dbReference type="Proteomes" id="UP000182517"/>
    </source>
</evidence>
<proteinExistence type="predicted"/>